<dbReference type="Proteomes" id="UP001280121">
    <property type="component" value="Unassembled WGS sequence"/>
</dbReference>
<evidence type="ECO:0000256" key="3">
    <source>
        <dbReference type="ARBA" id="ARBA00022782"/>
    </source>
</evidence>
<evidence type="ECO:0000256" key="5">
    <source>
        <dbReference type="RuleBase" id="RU364012"/>
    </source>
</evidence>
<keyword evidence="4 5" id="KW-0287">Flowering</keyword>
<dbReference type="PANTHER" id="PTHR31791:SF47">
    <property type="entry name" value="INACTIVE FRIGIDA-LIKE PROTEIN 2"/>
    <property type="match status" value="1"/>
</dbReference>
<protein>
    <recommendedName>
        <fullName evidence="5">FRIGIDA-like protein</fullName>
    </recommendedName>
</protein>
<evidence type="ECO:0000313" key="6">
    <source>
        <dbReference type="EMBL" id="KAK2637637.1"/>
    </source>
</evidence>
<accession>A0AAD9WPE9</accession>
<evidence type="ECO:0000256" key="1">
    <source>
        <dbReference type="ARBA" id="ARBA00008956"/>
    </source>
</evidence>
<sequence length="192" mass="22185">MKKIKLFCFLKHILSRKSLSLQRPKDNQFELWKSFKLSCLDLGDNYIGTTVISLSSIEDCEVYHHKQLCVGGLDDGEIAKLLYKELVDVETDVFILEAPCPYPSQIKKKLMLNPFNGSSCVIILEQFMKLSPKIGLEIGKEANEMVIEWVRRMSDSFSKVFRFLLLLGAYKLAKHFGEEELRPFLKIVAQYR</sequence>
<dbReference type="EMBL" id="JANJYI010000008">
    <property type="protein sequence ID" value="KAK2637637.1"/>
    <property type="molecule type" value="Genomic_DNA"/>
</dbReference>
<comment type="similarity">
    <text evidence="1 5">Belongs to the Frigida family.</text>
</comment>
<evidence type="ECO:0000256" key="4">
    <source>
        <dbReference type="ARBA" id="ARBA00023089"/>
    </source>
</evidence>
<dbReference type="Pfam" id="PF07899">
    <property type="entry name" value="Frigida"/>
    <property type="match status" value="1"/>
</dbReference>
<keyword evidence="7" id="KW-1185">Reference proteome</keyword>
<evidence type="ECO:0000256" key="2">
    <source>
        <dbReference type="ARBA" id="ARBA00022473"/>
    </source>
</evidence>
<dbReference type="PANTHER" id="PTHR31791">
    <property type="entry name" value="FRIGIDA-LIKE PROTEIN 3-RELATED"/>
    <property type="match status" value="1"/>
</dbReference>
<keyword evidence="2 5" id="KW-0217">Developmental protein</keyword>
<dbReference type="InterPro" id="IPR012474">
    <property type="entry name" value="Frigida"/>
</dbReference>
<proteinExistence type="inferred from homology"/>
<organism evidence="6 7">
    <name type="scientific">Dipteronia dyeriana</name>
    <dbReference type="NCBI Taxonomy" id="168575"/>
    <lineage>
        <taxon>Eukaryota</taxon>
        <taxon>Viridiplantae</taxon>
        <taxon>Streptophyta</taxon>
        <taxon>Embryophyta</taxon>
        <taxon>Tracheophyta</taxon>
        <taxon>Spermatophyta</taxon>
        <taxon>Magnoliopsida</taxon>
        <taxon>eudicotyledons</taxon>
        <taxon>Gunneridae</taxon>
        <taxon>Pentapetalae</taxon>
        <taxon>rosids</taxon>
        <taxon>malvids</taxon>
        <taxon>Sapindales</taxon>
        <taxon>Sapindaceae</taxon>
        <taxon>Hippocastanoideae</taxon>
        <taxon>Acereae</taxon>
        <taxon>Dipteronia</taxon>
    </lineage>
</organism>
<dbReference type="GO" id="GO:0030154">
    <property type="term" value="P:cell differentiation"/>
    <property type="evidence" value="ECO:0007669"/>
    <property type="project" value="UniProtKB-KW"/>
</dbReference>
<dbReference type="GO" id="GO:0009908">
    <property type="term" value="P:flower development"/>
    <property type="evidence" value="ECO:0007669"/>
    <property type="project" value="UniProtKB-KW"/>
</dbReference>
<comment type="caution">
    <text evidence="6">The sequence shown here is derived from an EMBL/GenBank/DDBJ whole genome shotgun (WGS) entry which is preliminary data.</text>
</comment>
<evidence type="ECO:0000313" key="7">
    <source>
        <dbReference type="Proteomes" id="UP001280121"/>
    </source>
</evidence>
<reference evidence="6" key="1">
    <citation type="journal article" date="2023" name="Plant J.">
        <title>Genome sequences and population genomics provide insights into the demographic history, inbreeding, and mutation load of two 'living fossil' tree species of Dipteronia.</title>
        <authorList>
            <person name="Feng Y."/>
            <person name="Comes H.P."/>
            <person name="Chen J."/>
            <person name="Zhu S."/>
            <person name="Lu R."/>
            <person name="Zhang X."/>
            <person name="Li P."/>
            <person name="Qiu J."/>
            <person name="Olsen K.M."/>
            <person name="Qiu Y."/>
        </authorList>
    </citation>
    <scope>NUCLEOTIDE SEQUENCE</scope>
    <source>
        <strain evidence="6">KIB01</strain>
    </source>
</reference>
<gene>
    <name evidence="6" type="ORF">Ddye_025432</name>
</gene>
<keyword evidence="3 5" id="KW-0221">Differentiation</keyword>
<name>A0AAD9WPE9_9ROSI</name>
<dbReference type="AlphaFoldDB" id="A0AAD9WPE9"/>